<evidence type="ECO:0000259" key="1">
    <source>
        <dbReference type="Pfam" id="PF26215"/>
    </source>
</evidence>
<feature type="domain" description="Helix-turn-helix" evidence="1">
    <location>
        <begin position="53"/>
        <end position="112"/>
    </location>
</feature>
<name>A0A151JNS6_9HYME</name>
<dbReference type="EMBL" id="KQ978795">
    <property type="protein sequence ID" value="KYN28332.1"/>
    <property type="molecule type" value="Genomic_DNA"/>
</dbReference>
<reference evidence="2 3" key="1">
    <citation type="submission" date="2015-09" db="EMBL/GenBank/DDBJ databases">
        <title>Trachymyrmex cornetzi WGS genome.</title>
        <authorList>
            <person name="Nygaard S."/>
            <person name="Hu H."/>
            <person name="Boomsma J."/>
            <person name="Zhang G."/>
        </authorList>
    </citation>
    <scope>NUCLEOTIDE SEQUENCE [LARGE SCALE GENOMIC DNA]</scope>
    <source>
        <strain evidence="2">Tcor2-1</strain>
        <tissue evidence="2">Whole body</tissue>
    </source>
</reference>
<dbReference type="Pfam" id="PF26215">
    <property type="entry name" value="HTH_animal"/>
    <property type="match status" value="1"/>
</dbReference>
<dbReference type="CDD" id="cd10442">
    <property type="entry name" value="GIY-YIG_PLEs"/>
    <property type="match status" value="1"/>
</dbReference>
<organism evidence="2 3">
    <name type="scientific">Trachymyrmex cornetzi</name>
    <dbReference type="NCBI Taxonomy" id="471704"/>
    <lineage>
        <taxon>Eukaryota</taxon>
        <taxon>Metazoa</taxon>
        <taxon>Ecdysozoa</taxon>
        <taxon>Arthropoda</taxon>
        <taxon>Hexapoda</taxon>
        <taxon>Insecta</taxon>
        <taxon>Pterygota</taxon>
        <taxon>Neoptera</taxon>
        <taxon>Endopterygota</taxon>
        <taxon>Hymenoptera</taxon>
        <taxon>Apocrita</taxon>
        <taxon>Aculeata</taxon>
        <taxon>Formicoidea</taxon>
        <taxon>Formicidae</taxon>
        <taxon>Myrmicinae</taxon>
        <taxon>Trachymyrmex</taxon>
    </lineage>
</organism>
<sequence>MLTLYTFNSQHDRIKFTLEENDDGSVNFLDVTIGVKNNVIIFYLYRKPTDSGRYLNFYSNHPMIHKKGIVFSLLDRIIYLSHPSFHTKNITNMINILLENGYPLEFLFSTINCRLKSLIHNSEHKDNTNNRQKDNQKFVLLPYANNITEKLKDVYSKYNLTLTYKPTNTLSKFITTGKDKLNIMEKSHVVYRIDCCDCESSYVGQTKRKLGTRIKEHKADIKKSNGISVVSQHRIDCNHDMDWQNVKILDSEPFFYKRAILGTRIKEHKADIKKSNGISVVSQHRIDCNHDMDWQNIKILDSEPFFYKRAISEMIHIKKQEKGLNDQKDTDKLPMNYLSIITN</sequence>
<protein>
    <recommendedName>
        <fullName evidence="1">Helix-turn-helix domain-containing protein</fullName>
    </recommendedName>
</protein>
<dbReference type="PANTHER" id="PTHR21301:SF10">
    <property type="entry name" value="REVERSE TRANSCRIPTASE DOMAIN-CONTAINING PROTEIN"/>
    <property type="match status" value="1"/>
</dbReference>
<evidence type="ECO:0000313" key="2">
    <source>
        <dbReference type="EMBL" id="KYN28332.1"/>
    </source>
</evidence>
<proteinExistence type="predicted"/>
<accession>A0A151JNS6</accession>
<evidence type="ECO:0000313" key="3">
    <source>
        <dbReference type="Proteomes" id="UP000078492"/>
    </source>
</evidence>
<dbReference type="AlphaFoldDB" id="A0A151JNS6"/>
<dbReference type="Proteomes" id="UP000078492">
    <property type="component" value="Unassembled WGS sequence"/>
</dbReference>
<dbReference type="InterPro" id="IPR058912">
    <property type="entry name" value="HTH_animal"/>
</dbReference>
<dbReference type="STRING" id="471704.A0A151JNS6"/>
<keyword evidence="3" id="KW-1185">Reference proteome</keyword>
<gene>
    <name evidence="2" type="ORF">ALC57_02245</name>
</gene>
<dbReference type="PANTHER" id="PTHR21301">
    <property type="entry name" value="REVERSE TRANSCRIPTASE"/>
    <property type="match status" value="1"/>
</dbReference>